<dbReference type="EMBL" id="FMBK01000003">
    <property type="protein sequence ID" value="SCC71282.1"/>
    <property type="molecule type" value="Genomic_DNA"/>
</dbReference>
<keyword evidence="7" id="KW-1185">Reference proteome</keyword>
<dbReference type="AlphaFoldDB" id="A0A1C4GSZ2"/>
<gene>
    <name evidence="4" type="ORF">ACKVE0_06465</name>
    <name evidence="5" type="ORF">GA0116959_103132</name>
</gene>
<dbReference type="Proteomes" id="UP001632339">
    <property type="component" value="Unassembled WGS sequence"/>
</dbReference>
<sequence length="127" mass="13870">MPSSFPVIKITFIPLCLILSLGSTSSFAKEYYKWVDAKGSTHYTTTPPPKSAQKKGKVETYGWNSASTLTSPNRSENSTAHEAAKEAEKAAQESRPVVEIPQIPESAIPPAPSMREADRIQNPTSNY</sequence>
<proteinExistence type="predicted"/>
<dbReference type="OrthoDB" id="7068596at2"/>
<accession>A0A1C4GSZ2</accession>
<keyword evidence="2" id="KW-0732">Signal</keyword>
<feature type="region of interest" description="Disordered" evidence="1">
    <location>
        <begin position="39"/>
        <end position="127"/>
    </location>
</feature>
<evidence type="ECO:0000313" key="7">
    <source>
        <dbReference type="Proteomes" id="UP001632339"/>
    </source>
</evidence>
<evidence type="ECO:0000313" key="5">
    <source>
        <dbReference type="EMBL" id="SCC71282.1"/>
    </source>
</evidence>
<dbReference type="InterPro" id="IPR025392">
    <property type="entry name" value="DUF4124"/>
</dbReference>
<evidence type="ECO:0000256" key="2">
    <source>
        <dbReference type="SAM" id="SignalP"/>
    </source>
</evidence>
<feature type="compositionally biased region" description="Polar residues" evidence="1">
    <location>
        <begin position="62"/>
        <end position="78"/>
    </location>
</feature>
<dbReference type="Pfam" id="PF13511">
    <property type="entry name" value="DUF4124"/>
    <property type="match status" value="1"/>
</dbReference>
<evidence type="ECO:0000259" key="3">
    <source>
        <dbReference type="Pfam" id="PF13511"/>
    </source>
</evidence>
<protein>
    <submittedName>
        <fullName evidence="4">DUF4124 domain-containing protein</fullName>
    </submittedName>
</protein>
<feature type="domain" description="DUF4124" evidence="3">
    <location>
        <begin position="19"/>
        <end position="67"/>
    </location>
</feature>
<reference evidence="5 6" key="1">
    <citation type="submission" date="2016-08" db="EMBL/GenBank/DDBJ databases">
        <authorList>
            <person name="Seilhamer J.J."/>
        </authorList>
    </citation>
    <scope>NUCLEOTIDE SEQUENCE [LARGE SCALE GENOMIC DNA]</scope>
    <source>
        <strain evidence="5 6">ANC 4874</strain>
    </source>
</reference>
<feature type="chain" id="PRO_5008692680" evidence="2">
    <location>
        <begin position="29"/>
        <end position="127"/>
    </location>
</feature>
<feature type="signal peptide" evidence="2">
    <location>
        <begin position="1"/>
        <end position="28"/>
    </location>
</feature>
<evidence type="ECO:0000313" key="4">
    <source>
        <dbReference type="EMBL" id="MFN0297169.1"/>
    </source>
</evidence>
<evidence type="ECO:0000256" key="1">
    <source>
        <dbReference type="SAM" id="MobiDB-lite"/>
    </source>
</evidence>
<dbReference type="Proteomes" id="UP000243661">
    <property type="component" value="Unassembled WGS sequence"/>
</dbReference>
<organism evidence="5 6">
    <name type="scientific">Acinetobacter albensis</name>
    <dbReference type="NCBI Taxonomy" id="1673609"/>
    <lineage>
        <taxon>Bacteria</taxon>
        <taxon>Pseudomonadati</taxon>
        <taxon>Pseudomonadota</taxon>
        <taxon>Gammaproteobacteria</taxon>
        <taxon>Moraxellales</taxon>
        <taxon>Moraxellaceae</taxon>
        <taxon>Acinetobacter</taxon>
    </lineage>
</organism>
<dbReference type="EMBL" id="JBJXCW010000005">
    <property type="protein sequence ID" value="MFN0297169.1"/>
    <property type="molecule type" value="Genomic_DNA"/>
</dbReference>
<dbReference type="RefSeq" id="WP_092718321.1">
    <property type="nucleotide sequence ID" value="NZ_FMBK01000003.1"/>
</dbReference>
<evidence type="ECO:0000313" key="6">
    <source>
        <dbReference type="Proteomes" id="UP000243661"/>
    </source>
</evidence>
<reference evidence="4 7" key="2">
    <citation type="submission" date="2024-12" db="EMBL/GenBank/DDBJ databases">
        <title>C001-4G Acinetobacter sp. assembled genome.</title>
        <authorList>
            <person name="D'Arcy K."/>
            <person name="Kingdon A.D.H."/>
            <person name="Breen A."/>
            <person name="Mckeown C."/>
            <person name="Allman E."/>
            <person name="Sharma P."/>
            <person name="Mcleman A."/>
            <person name="Roberts A.P."/>
        </authorList>
    </citation>
    <scope>NUCLEOTIDE SEQUENCE [LARGE SCALE GENOMIC DNA]</scope>
    <source>
        <strain evidence="4 7">C1-4G</strain>
    </source>
</reference>
<name>A0A1C4GSZ2_9GAMM</name>
<feature type="compositionally biased region" description="Basic and acidic residues" evidence="1">
    <location>
        <begin position="82"/>
        <end position="92"/>
    </location>
</feature>